<keyword evidence="5" id="KW-0812">Transmembrane</keyword>
<keyword evidence="7" id="KW-0406">Ion transport</keyword>
<evidence type="ECO:0000256" key="10">
    <source>
        <dbReference type="ARBA" id="ARBA00023237"/>
    </source>
</evidence>
<dbReference type="Gene3D" id="2.40.170.20">
    <property type="entry name" value="TonB-dependent receptor, beta-barrel domain"/>
    <property type="match status" value="1"/>
</dbReference>
<accession>A0A4Q1KK53</accession>
<dbReference type="GO" id="GO:0009279">
    <property type="term" value="C:cell outer membrane"/>
    <property type="evidence" value="ECO:0007669"/>
    <property type="project" value="UniProtKB-SubCell"/>
</dbReference>
<keyword evidence="10" id="KW-0998">Cell outer membrane</keyword>
<dbReference type="InterPro" id="IPR039426">
    <property type="entry name" value="TonB-dep_rcpt-like"/>
</dbReference>
<dbReference type="AlphaFoldDB" id="A0A4Q1KK53"/>
<keyword evidence="8" id="KW-0798">TonB box</keyword>
<evidence type="ECO:0000256" key="1">
    <source>
        <dbReference type="ARBA" id="ARBA00004571"/>
    </source>
</evidence>
<dbReference type="OrthoDB" id="7229372at2"/>
<keyword evidence="2" id="KW-0813">Transport</keyword>
<name>A0A4Q1KK53_9SPHN</name>
<feature type="region of interest" description="Disordered" evidence="11">
    <location>
        <begin position="1"/>
        <end position="23"/>
    </location>
</feature>
<protein>
    <submittedName>
        <fullName evidence="13">TonB-dependent receptor</fullName>
    </submittedName>
</protein>
<feature type="domain" description="TonB-dependent receptor-like beta-barrel" evidence="12">
    <location>
        <begin position="13"/>
        <end position="96"/>
    </location>
</feature>
<sequence length="130" mass="14173">MYIPRLTGGNQLTIGDASGDPLPRTPEFSGNVGLSYDHKMGDESRLFASTNLYGTDAVFWAPGARVKTGGYGVLNATLGYAFPRDVFSIEAFGRNLTDTRYANYVVPSANADRTSYAQPLTYGVRFSVHY</sequence>
<evidence type="ECO:0000256" key="11">
    <source>
        <dbReference type="SAM" id="MobiDB-lite"/>
    </source>
</evidence>
<comment type="subcellular location">
    <subcellularLocation>
        <location evidence="1">Cell outer membrane</location>
        <topology evidence="1">Multi-pass membrane protein</topology>
    </subcellularLocation>
</comment>
<keyword evidence="9" id="KW-0472">Membrane</keyword>
<keyword evidence="13" id="KW-0675">Receptor</keyword>
<evidence type="ECO:0000256" key="9">
    <source>
        <dbReference type="ARBA" id="ARBA00023136"/>
    </source>
</evidence>
<dbReference type="PANTHER" id="PTHR32552">
    <property type="entry name" value="FERRICHROME IRON RECEPTOR-RELATED"/>
    <property type="match status" value="1"/>
</dbReference>
<evidence type="ECO:0000259" key="12">
    <source>
        <dbReference type="Pfam" id="PF00593"/>
    </source>
</evidence>
<evidence type="ECO:0000313" key="13">
    <source>
        <dbReference type="EMBL" id="RXR30012.1"/>
    </source>
</evidence>
<evidence type="ECO:0000256" key="2">
    <source>
        <dbReference type="ARBA" id="ARBA00022448"/>
    </source>
</evidence>
<evidence type="ECO:0000256" key="6">
    <source>
        <dbReference type="ARBA" id="ARBA00023004"/>
    </source>
</evidence>
<organism evidence="13 14">
    <name type="scientific">Sphingobium fluviale</name>
    <dbReference type="NCBI Taxonomy" id="2506423"/>
    <lineage>
        <taxon>Bacteria</taxon>
        <taxon>Pseudomonadati</taxon>
        <taxon>Pseudomonadota</taxon>
        <taxon>Alphaproteobacteria</taxon>
        <taxon>Sphingomonadales</taxon>
        <taxon>Sphingomonadaceae</taxon>
        <taxon>Sphingobium</taxon>
    </lineage>
</organism>
<gene>
    <name evidence="13" type="ORF">EQG66_05670</name>
</gene>
<dbReference type="Proteomes" id="UP000290958">
    <property type="component" value="Unassembled WGS sequence"/>
</dbReference>
<keyword evidence="6" id="KW-0408">Iron</keyword>
<reference evidence="14" key="1">
    <citation type="submission" date="2019-01" db="EMBL/GenBank/DDBJ databases">
        <title>Cytophagaceae bacterium strain CAR-16.</title>
        <authorList>
            <person name="Chen W.-M."/>
        </authorList>
    </citation>
    <scope>NUCLEOTIDE SEQUENCE [LARGE SCALE GENOMIC DNA]</scope>
    <source>
        <strain evidence="14">CHR27</strain>
    </source>
</reference>
<evidence type="ECO:0000256" key="5">
    <source>
        <dbReference type="ARBA" id="ARBA00022692"/>
    </source>
</evidence>
<proteinExistence type="predicted"/>
<dbReference type="InterPro" id="IPR000531">
    <property type="entry name" value="Beta-barrel_TonB"/>
</dbReference>
<evidence type="ECO:0000256" key="4">
    <source>
        <dbReference type="ARBA" id="ARBA00022496"/>
    </source>
</evidence>
<dbReference type="PANTHER" id="PTHR32552:SF81">
    <property type="entry name" value="TONB-DEPENDENT OUTER MEMBRANE RECEPTOR"/>
    <property type="match status" value="1"/>
</dbReference>
<dbReference type="EMBL" id="SBKP01000003">
    <property type="protein sequence ID" value="RXR30012.1"/>
    <property type="molecule type" value="Genomic_DNA"/>
</dbReference>
<keyword evidence="3" id="KW-1134">Transmembrane beta strand</keyword>
<evidence type="ECO:0000256" key="3">
    <source>
        <dbReference type="ARBA" id="ARBA00022452"/>
    </source>
</evidence>
<keyword evidence="14" id="KW-1185">Reference proteome</keyword>
<evidence type="ECO:0000256" key="8">
    <source>
        <dbReference type="ARBA" id="ARBA00023077"/>
    </source>
</evidence>
<evidence type="ECO:0000313" key="14">
    <source>
        <dbReference type="Proteomes" id="UP000290958"/>
    </source>
</evidence>
<keyword evidence="4" id="KW-0410">Iron transport</keyword>
<dbReference type="Pfam" id="PF00593">
    <property type="entry name" value="TonB_dep_Rec_b-barrel"/>
    <property type="match status" value="1"/>
</dbReference>
<evidence type="ECO:0000256" key="7">
    <source>
        <dbReference type="ARBA" id="ARBA00023065"/>
    </source>
</evidence>
<dbReference type="GO" id="GO:0006826">
    <property type="term" value="P:iron ion transport"/>
    <property type="evidence" value="ECO:0007669"/>
    <property type="project" value="UniProtKB-KW"/>
</dbReference>
<comment type="caution">
    <text evidence="13">The sequence shown here is derived from an EMBL/GenBank/DDBJ whole genome shotgun (WGS) entry which is preliminary data.</text>
</comment>
<dbReference type="SUPFAM" id="SSF56935">
    <property type="entry name" value="Porins"/>
    <property type="match status" value="1"/>
</dbReference>
<dbReference type="InterPro" id="IPR036942">
    <property type="entry name" value="Beta-barrel_TonB_sf"/>
</dbReference>